<evidence type="ECO:0000313" key="2">
    <source>
        <dbReference type="EMBL" id="EAR12941.1"/>
    </source>
</evidence>
<feature type="transmembrane region" description="Helical" evidence="1">
    <location>
        <begin position="47"/>
        <end position="68"/>
    </location>
</feature>
<dbReference type="RefSeq" id="WP_004570609.1">
    <property type="nucleotide sequence ID" value="NZ_CH724148.1"/>
</dbReference>
<feature type="transmembrane region" description="Helical" evidence="1">
    <location>
        <begin position="75"/>
        <end position="90"/>
    </location>
</feature>
<proteinExistence type="predicted"/>
<keyword evidence="1" id="KW-1133">Transmembrane helix</keyword>
<sequence length="91" mass="10512">MPANPKYLEKSNWQRFAKITAGILGGYAISLLAHACFLRWFDKEAVMETATFTLFIVWTTLLLLPFFFKNGWTCWLLYLGVSLLLLSVLYL</sequence>
<evidence type="ECO:0000313" key="3">
    <source>
        <dbReference type="Proteomes" id="UP000003053"/>
    </source>
</evidence>
<feature type="transmembrane region" description="Helical" evidence="1">
    <location>
        <begin position="21"/>
        <end position="41"/>
    </location>
</feature>
<gene>
    <name evidence="2" type="ORF">PI23P_09945</name>
</gene>
<evidence type="ECO:0000256" key="1">
    <source>
        <dbReference type="SAM" id="Phobius"/>
    </source>
</evidence>
<accession>A4C0J8</accession>
<organism evidence="2 3">
    <name type="scientific">Polaribacter irgensii 23-P</name>
    <dbReference type="NCBI Taxonomy" id="313594"/>
    <lineage>
        <taxon>Bacteria</taxon>
        <taxon>Pseudomonadati</taxon>
        <taxon>Bacteroidota</taxon>
        <taxon>Flavobacteriia</taxon>
        <taxon>Flavobacteriales</taxon>
        <taxon>Flavobacteriaceae</taxon>
    </lineage>
</organism>
<dbReference type="OrthoDB" id="711014at2"/>
<dbReference type="Proteomes" id="UP000003053">
    <property type="component" value="Unassembled WGS sequence"/>
</dbReference>
<keyword evidence="1" id="KW-0472">Membrane</keyword>
<protein>
    <submittedName>
        <fullName evidence="2">Uncharacterized protein</fullName>
    </submittedName>
</protein>
<dbReference type="HOGENOM" id="CLU_2329997_0_0_10"/>
<comment type="caution">
    <text evidence="2">The sequence shown here is derived from an EMBL/GenBank/DDBJ whole genome shotgun (WGS) entry which is preliminary data.</text>
</comment>
<dbReference type="EMBL" id="AAOG01000002">
    <property type="protein sequence ID" value="EAR12941.1"/>
    <property type="molecule type" value="Genomic_DNA"/>
</dbReference>
<dbReference type="STRING" id="313594.PI23P_09945"/>
<keyword evidence="3" id="KW-1185">Reference proteome</keyword>
<keyword evidence="1" id="KW-0812">Transmembrane</keyword>
<name>A4C0J8_9FLAO</name>
<reference evidence="2 3" key="1">
    <citation type="submission" date="2006-02" db="EMBL/GenBank/DDBJ databases">
        <authorList>
            <person name="Murray A."/>
            <person name="Staley J."/>
            <person name="Ferriera S."/>
            <person name="Johnson J."/>
            <person name="Kravitz S."/>
            <person name="Halpern A."/>
            <person name="Remington K."/>
            <person name="Beeson K."/>
            <person name="Tran B."/>
            <person name="Rogers Y.-H."/>
            <person name="Friedman R."/>
            <person name="Venter J.C."/>
        </authorList>
    </citation>
    <scope>NUCLEOTIDE SEQUENCE [LARGE SCALE GENOMIC DNA]</scope>
    <source>
        <strain evidence="2 3">23-P</strain>
    </source>
</reference>
<dbReference type="eggNOG" id="ENOG5032VCI">
    <property type="taxonomic scope" value="Bacteria"/>
</dbReference>
<dbReference type="AlphaFoldDB" id="A4C0J8"/>